<dbReference type="Gene3D" id="1.20.120.330">
    <property type="entry name" value="Nucleotidyltransferases domain 2"/>
    <property type="match status" value="2"/>
</dbReference>
<evidence type="ECO:0000256" key="2">
    <source>
        <dbReference type="ARBA" id="ARBA00022695"/>
    </source>
</evidence>
<dbReference type="InterPro" id="IPR013546">
    <property type="entry name" value="PII_UdlTrfase/GS_AdlTrfase"/>
</dbReference>
<dbReference type="GO" id="GO:0016874">
    <property type="term" value="F:ligase activity"/>
    <property type="evidence" value="ECO:0007669"/>
    <property type="project" value="UniProtKB-KW"/>
</dbReference>
<comment type="catalytic activity">
    <reaction evidence="7">
        <text>[glutamine synthetase]-L-tyrosine + ATP = [glutamine synthetase]-O(4)-(5'-adenylyl)-L-tyrosine + diphosphate</text>
        <dbReference type="Rhea" id="RHEA:18589"/>
        <dbReference type="Rhea" id="RHEA-COMP:10660"/>
        <dbReference type="Rhea" id="RHEA-COMP:10661"/>
        <dbReference type="ChEBI" id="CHEBI:30616"/>
        <dbReference type="ChEBI" id="CHEBI:33019"/>
        <dbReference type="ChEBI" id="CHEBI:46858"/>
        <dbReference type="ChEBI" id="CHEBI:83624"/>
        <dbReference type="EC" id="2.7.7.42"/>
    </reaction>
</comment>
<comment type="function">
    <text evidence="7">Involved in the regulation of glutamine synthetase GlnA, a key enzyme in the process to assimilate ammonia. When cellular nitrogen levels are high, the C-terminal adenylyl transferase (AT) inactivates GlnA by covalent transfer of an adenylyl group from ATP to specific tyrosine residue of GlnA, thus reducing its activity. Conversely, when nitrogen levels are low, the N-terminal adenylyl removase (AR) activates GlnA by removing the adenylyl group by phosphorolysis, increasing its activity. The regulatory region of GlnE binds the signal transduction protein PII (GlnB) which indicates the nitrogen status of the cell.</text>
</comment>
<dbReference type="InterPro" id="IPR023057">
    <property type="entry name" value="GlnE"/>
</dbReference>
<dbReference type="Gene3D" id="1.10.4050.10">
    <property type="entry name" value="Glutamine synthase adenylyltransferase GlnE"/>
    <property type="match status" value="1"/>
</dbReference>
<evidence type="ECO:0000256" key="4">
    <source>
        <dbReference type="ARBA" id="ARBA00022840"/>
    </source>
</evidence>
<dbReference type="GO" id="GO:0005829">
    <property type="term" value="C:cytosol"/>
    <property type="evidence" value="ECO:0007669"/>
    <property type="project" value="TreeGrafter"/>
</dbReference>
<keyword evidence="11" id="KW-1185">Reference proteome</keyword>
<dbReference type="AlphaFoldDB" id="A0A1I4Z315"/>
<keyword evidence="4 7" id="KW-0067">ATP-binding</keyword>
<dbReference type="EMBL" id="FOVO01000004">
    <property type="protein sequence ID" value="SFN44666.1"/>
    <property type="molecule type" value="Genomic_DNA"/>
</dbReference>
<evidence type="ECO:0000256" key="3">
    <source>
        <dbReference type="ARBA" id="ARBA00022741"/>
    </source>
</evidence>
<evidence type="ECO:0000256" key="5">
    <source>
        <dbReference type="ARBA" id="ARBA00022842"/>
    </source>
</evidence>
<feature type="domain" description="Glutamate-ammonia ligase adenylyltransferase repeated" evidence="8">
    <location>
        <begin position="35"/>
        <end position="279"/>
    </location>
</feature>
<keyword evidence="3 7" id="KW-0547">Nucleotide-binding</keyword>
<keyword evidence="10" id="KW-0436">Ligase</keyword>
<dbReference type="EC" id="2.7.7.89" evidence="7"/>
<evidence type="ECO:0000259" key="8">
    <source>
        <dbReference type="Pfam" id="PF03710"/>
    </source>
</evidence>
<dbReference type="FunFam" id="1.20.120.330:FF:000005">
    <property type="entry name" value="Bifunctional glutamine synthetase adenylyltransferase/adenylyl-removing enzyme"/>
    <property type="match status" value="1"/>
</dbReference>
<gene>
    <name evidence="7" type="primary">glnE</name>
    <name evidence="10" type="ORF">SAMN05421579_10427</name>
</gene>
<dbReference type="Gene3D" id="1.20.120.1510">
    <property type="match status" value="1"/>
</dbReference>
<dbReference type="RefSeq" id="WP_092517577.1">
    <property type="nucleotide sequence ID" value="NZ_CAWRAH010000052.1"/>
</dbReference>
<dbReference type="GO" id="GO:0000820">
    <property type="term" value="P:regulation of glutamine family amino acid metabolic process"/>
    <property type="evidence" value="ECO:0007669"/>
    <property type="project" value="UniProtKB-UniRule"/>
</dbReference>
<protein>
    <recommendedName>
        <fullName evidence="7">Bifunctional glutamine synthetase adenylyltransferase/adenylyl-removing enzyme</fullName>
    </recommendedName>
    <alternativeName>
        <fullName evidence="7">ATP:glutamine synthetase adenylyltransferase</fullName>
    </alternativeName>
    <alternativeName>
        <fullName evidence="7">ATase</fullName>
    </alternativeName>
    <domain>
        <recommendedName>
            <fullName evidence="7">Glutamine synthetase adenylyl-L-tyrosine phosphorylase</fullName>
            <ecNumber evidence="7">2.7.7.89</ecNumber>
        </recommendedName>
        <alternativeName>
            <fullName evidence="7">Adenylyl removase</fullName>
            <shortName evidence="7">AR</shortName>
            <shortName evidence="7">AT-N</shortName>
        </alternativeName>
    </domain>
    <domain>
        <recommendedName>
            <fullName evidence="7">Glutamine synthetase adenylyl transferase</fullName>
            <ecNumber evidence="7">2.7.7.42</ecNumber>
        </recommendedName>
        <alternativeName>
            <fullName evidence="7">Adenylyl transferase</fullName>
            <shortName evidence="7">AT</shortName>
            <shortName evidence="7">AT-C</shortName>
        </alternativeName>
    </domain>
</protein>
<evidence type="ECO:0000256" key="1">
    <source>
        <dbReference type="ARBA" id="ARBA00022679"/>
    </source>
</evidence>
<feature type="domain" description="Glutamate-ammonia ligase adenylyltransferase repeated" evidence="8">
    <location>
        <begin position="560"/>
        <end position="811"/>
    </location>
</feature>
<dbReference type="GO" id="GO:0047388">
    <property type="term" value="F:[glutamine synthetase]-adenylyl-L-tyrosine phosphorylase activity"/>
    <property type="evidence" value="ECO:0007669"/>
    <property type="project" value="UniProtKB-EC"/>
</dbReference>
<dbReference type="FunFam" id="1.20.120.1510:FF:000001">
    <property type="entry name" value="Bifunctional glutamine synthetase adenylyltransferase/adenylyl-removing enzyme"/>
    <property type="match status" value="1"/>
</dbReference>
<dbReference type="InterPro" id="IPR043519">
    <property type="entry name" value="NT_sf"/>
</dbReference>
<dbReference type="PANTHER" id="PTHR30621:SF0">
    <property type="entry name" value="BIFUNCTIONAL GLUTAMINE SYNTHETASE ADENYLYLTRANSFERASE_ADENYLYL-REMOVING ENZYME"/>
    <property type="match status" value="1"/>
</dbReference>
<dbReference type="SUPFAM" id="SSF81301">
    <property type="entry name" value="Nucleotidyltransferase"/>
    <property type="match status" value="2"/>
</dbReference>
<dbReference type="EC" id="2.7.7.42" evidence="7"/>
<name>A0A1I4Z315_9GAMM</name>
<keyword evidence="2 7" id="KW-0548">Nucleotidyltransferase</keyword>
<accession>A0A1I4Z315</accession>
<feature type="region of interest" description="Adenylyl removase" evidence="7">
    <location>
        <begin position="1"/>
        <end position="446"/>
    </location>
</feature>
<keyword evidence="1 7" id="KW-0808">Transferase</keyword>
<dbReference type="Gene3D" id="3.30.460.10">
    <property type="entry name" value="Beta Polymerase, domain 2"/>
    <property type="match status" value="2"/>
</dbReference>
<dbReference type="GO" id="GO:0008882">
    <property type="term" value="F:[glutamate-ammonia-ligase] adenylyltransferase activity"/>
    <property type="evidence" value="ECO:0007669"/>
    <property type="project" value="UniProtKB-UniRule"/>
</dbReference>
<dbReference type="GO" id="GO:0005524">
    <property type="term" value="F:ATP binding"/>
    <property type="evidence" value="ECO:0007669"/>
    <property type="project" value="UniProtKB-UniRule"/>
</dbReference>
<evidence type="ECO:0000256" key="7">
    <source>
        <dbReference type="HAMAP-Rule" id="MF_00802"/>
    </source>
</evidence>
<evidence type="ECO:0000313" key="11">
    <source>
        <dbReference type="Proteomes" id="UP000199011"/>
    </source>
</evidence>
<keyword evidence="5 7" id="KW-0460">Magnesium</keyword>
<dbReference type="PANTHER" id="PTHR30621">
    <property type="entry name" value="GLUTAMINE SYNTHETASE ADENYLYLTRANSFERASE"/>
    <property type="match status" value="1"/>
</dbReference>
<dbReference type="Pfam" id="PF08335">
    <property type="entry name" value="GlnD_UR_UTase"/>
    <property type="match status" value="2"/>
</dbReference>
<keyword evidence="6 7" id="KW-0511">Multifunctional enzyme</keyword>
<dbReference type="InterPro" id="IPR005190">
    <property type="entry name" value="GlnE_rpt_dom"/>
</dbReference>
<dbReference type="Pfam" id="PF03710">
    <property type="entry name" value="GlnE"/>
    <property type="match status" value="2"/>
</dbReference>
<sequence>MLPLSLPLARQLQHIAANLPPLGETITSFSPNEQAVLSLSDFVAENMLSHPAWLEDIRQNPLQPEEWQHYAHWLEQTLLEQTSLAVNDENGLMRGLRLFRHRILVRIAWSQALQSSTTEQTLQQLSMLAETLIIAARDWLYLRCCQDWGTPTNSDGLAQPLLILGMGKLGGGELNFSSDIDLIFAYPENGITQGGRRDMDNSQFFTRLGQKLIKALDQQTVDGFVYRVDMRLRPFGDSGPLVFSFPALEDYYQEQGRDWERYALVKARILGHGDQDYCQELRQMLRPFIFRRYIDFSAIQSLRNMKGMIEREVRRRGLKDNIKLGAGGIREIEFITQVFQLIRGGREPSLQSRSLLSALKAIDDLALLPTEQLRQLEESYLFLRRLENLLQSIRDQQTQTLPDNELDRARLSWGMNFADWKELMAETERKMDAVRAIFRQLIGDEIEENSEEASHAPFKSLWQESLNTDELIALIPHLDDAKARKMLDVMALFHKDVSKRTIGPRGRDVLDQLMPRLLEKIGAREDADIVLERIISLLLSIVSRTTYLELMLESEQVMIHVIRLCAASPMIASQLARHPLLLDELLDPKSLYQPLPMEAYRDELYQYLLRIPEDDEEQLLEALRQFKQAQLLRIAAEDIAGVLPVMKVSDHLTYLAEAIIEAVVKLAWNQMTKRYGVPAHLSQRQGLGFAILGYGKLGGWELGYGSDLDLVFLLDCPMGVTTDGTRSIDARQFYLRLAQRIMHLFSTRTTSGILYDVDARLRPSGESGMLVSTLEAFDDYQKNEAWTWEHQALIRARMVFGDEKMRNHFERIRRETLCLPRNPDLLRQQVREMREKMYRHLGSHQQDQFDIKADPGGITDIEFIAQYQVLRYAPENAKLTRWSDNVRIFELMARHNIMDEQEAIALTQAYITMRDELHHLALQALSSRVSAGHFSQQQVMVGDSWKKWLENDLSAP</sequence>
<dbReference type="GO" id="GO:0000287">
    <property type="term" value="F:magnesium ion binding"/>
    <property type="evidence" value="ECO:0007669"/>
    <property type="project" value="UniProtKB-UniRule"/>
</dbReference>
<dbReference type="CDD" id="cd05401">
    <property type="entry name" value="NT_GlnE_GlnD_like"/>
    <property type="match status" value="2"/>
</dbReference>
<comment type="catalytic activity">
    <reaction evidence="7">
        <text>[glutamine synthetase]-O(4)-(5'-adenylyl)-L-tyrosine + phosphate = [glutamine synthetase]-L-tyrosine + ADP</text>
        <dbReference type="Rhea" id="RHEA:43716"/>
        <dbReference type="Rhea" id="RHEA-COMP:10660"/>
        <dbReference type="Rhea" id="RHEA-COMP:10661"/>
        <dbReference type="ChEBI" id="CHEBI:43474"/>
        <dbReference type="ChEBI" id="CHEBI:46858"/>
        <dbReference type="ChEBI" id="CHEBI:83624"/>
        <dbReference type="ChEBI" id="CHEBI:456216"/>
        <dbReference type="EC" id="2.7.7.89"/>
    </reaction>
</comment>
<dbReference type="STRING" id="53341.SAMN05421579_10427"/>
<evidence type="ECO:0000259" key="9">
    <source>
        <dbReference type="Pfam" id="PF08335"/>
    </source>
</evidence>
<dbReference type="FunFam" id="3.30.460.10:FF:000009">
    <property type="entry name" value="Bifunctional glutamine synthetase adenylyltransferase/adenylyl-removing enzyme"/>
    <property type="match status" value="1"/>
</dbReference>
<dbReference type="OrthoDB" id="9759366at2"/>
<dbReference type="HAMAP" id="MF_00802">
    <property type="entry name" value="GlnE"/>
    <property type="match status" value="1"/>
</dbReference>
<proteinExistence type="inferred from homology"/>
<reference evidence="11" key="1">
    <citation type="submission" date="2016-10" db="EMBL/GenBank/DDBJ databases">
        <authorList>
            <person name="Varghese N."/>
            <person name="Submissions S."/>
        </authorList>
    </citation>
    <scope>NUCLEOTIDE SEQUENCE [LARGE SCALE GENOMIC DNA]</scope>
    <source>
        <strain evidence="11">DSM 16522</strain>
    </source>
</reference>
<evidence type="ECO:0000313" key="10">
    <source>
        <dbReference type="EMBL" id="SFN44666.1"/>
    </source>
</evidence>
<dbReference type="SUPFAM" id="SSF81593">
    <property type="entry name" value="Nucleotidyltransferase substrate binding subunit/domain"/>
    <property type="match status" value="2"/>
</dbReference>
<dbReference type="NCBIfam" id="NF008292">
    <property type="entry name" value="PRK11072.1"/>
    <property type="match status" value="1"/>
</dbReference>
<evidence type="ECO:0000256" key="6">
    <source>
        <dbReference type="ARBA" id="ARBA00023268"/>
    </source>
</evidence>
<comment type="similarity">
    <text evidence="7">Belongs to the GlnE family.</text>
</comment>
<dbReference type="FunFam" id="1.20.120.330:FF:000008">
    <property type="entry name" value="Bifunctional glutamine synthetase adenylyltransferase/adenylyl-removing enzyme"/>
    <property type="match status" value="1"/>
</dbReference>
<feature type="region of interest" description="Adenylyl transferase" evidence="7">
    <location>
        <begin position="454"/>
        <end position="956"/>
    </location>
</feature>
<feature type="domain" description="PII-uridylyltransferase/Glutamine-synthetase adenylyltransferase" evidence="9">
    <location>
        <begin position="828"/>
        <end position="924"/>
    </location>
</feature>
<organism evidence="10 11">
    <name type="scientific">Xenorhabdus japonica</name>
    <dbReference type="NCBI Taxonomy" id="53341"/>
    <lineage>
        <taxon>Bacteria</taxon>
        <taxon>Pseudomonadati</taxon>
        <taxon>Pseudomonadota</taxon>
        <taxon>Gammaproteobacteria</taxon>
        <taxon>Enterobacterales</taxon>
        <taxon>Morganellaceae</taxon>
        <taxon>Xenorhabdus</taxon>
    </lineage>
</organism>
<feature type="domain" description="PII-uridylyltransferase/Glutamine-synthetase adenylyltransferase" evidence="9">
    <location>
        <begin position="303"/>
        <end position="442"/>
    </location>
</feature>
<dbReference type="FunFam" id="3.30.460.10:FF:000014">
    <property type="entry name" value="Bifunctional glutamine synthetase adenylyltransferase/adenylyl-removing enzyme"/>
    <property type="match status" value="1"/>
</dbReference>
<dbReference type="Proteomes" id="UP000199011">
    <property type="component" value="Unassembled WGS sequence"/>
</dbReference>
<comment type="cofactor">
    <cofactor evidence="7">
        <name>Mg(2+)</name>
        <dbReference type="ChEBI" id="CHEBI:18420"/>
    </cofactor>
</comment>